<evidence type="ECO:0000313" key="3">
    <source>
        <dbReference type="Proteomes" id="UP000002247"/>
    </source>
</evidence>
<protein>
    <submittedName>
        <fullName evidence="2">Uncharacterized protein</fullName>
    </submittedName>
</protein>
<dbReference type="AlphaFoldDB" id="D6ZE91"/>
<dbReference type="Proteomes" id="UP000002247">
    <property type="component" value="Chromosome"/>
</dbReference>
<keyword evidence="1" id="KW-0812">Transmembrane</keyword>
<name>D6ZE91_SEGRD</name>
<organism evidence="2 3">
    <name type="scientific">Segniliparus rotundus (strain ATCC BAA-972 / CDC 1076 / CIP 108378 / DSM 44985 / JCM 13578)</name>
    <dbReference type="NCBI Taxonomy" id="640132"/>
    <lineage>
        <taxon>Bacteria</taxon>
        <taxon>Bacillati</taxon>
        <taxon>Actinomycetota</taxon>
        <taxon>Actinomycetes</taxon>
        <taxon>Mycobacteriales</taxon>
        <taxon>Segniliparaceae</taxon>
        <taxon>Segniliparus</taxon>
    </lineage>
</organism>
<evidence type="ECO:0000313" key="2">
    <source>
        <dbReference type="EMBL" id="ADG97371.1"/>
    </source>
</evidence>
<dbReference type="RefSeq" id="WP_013137827.1">
    <property type="nucleotide sequence ID" value="NC_014168.1"/>
</dbReference>
<accession>D6ZE91</accession>
<dbReference type="EMBL" id="CP001958">
    <property type="protein sequence ID" value="ADG97371.1"/>
    <property type="molecule type" value="Genomic_DNA"/>
</dbReference>
<reference evidence="2 3" key="1">
    <citation type="journal article" date="2010" name="Stand. Genomic Sci.">
        <title>Complete genome sequence of Segniliparus rotundus type strain (CDC 1076).</title>
        <authorList>
            <person name="Sikorski J."/>
            <person name="Lapidus A."/>
            <person name="Copeland A."/>
            <person name="Misra M."/>
            <person name="Glavina Del Rio T."/>
            <person name="Nolan M."/>
            <person name="Lucas S."/>
            <person name="Chen F."/>
            <person name="Tice H."/>
            <person name="Cheng J.F."/>
            <person name="Jando M."/>
            <person name="Schneider S."/>
            <person name="Bruce D."/>
            <person name="Goodwin L."/>
            <person name="Pitluck S."/>
            <person name="Liolios K."/>
            <person name="Mikhailova N."/>
            <person name="Pati A."/>
            <person name="Ivanova N."/>
            <person name="Mavromatis K."/>
            <person name="Chen A."/>
            <person name="Palaniappan K."/>
            <person name="Chertkov O."/>
            <person name="Land M."/>
            <person name="Hauser L."/>
            <person name="Chang Y.J."/>
            <person name="Jeffries C.D."/>
            <person name="Brettin T."/>
            <person name="Detter J.C."/>
            <person name="Han C."/>
            <person name="Rohde M."/>
            <person name="Goker M."/>
            <person name="Bristow J."/>
            <person name="Eisen J.A."/>
            <person name="Markowitz V."/>
            <person name="Hugenholtz P."/>
            <person name="Kyrpides N.C."/>
            <person name="Klenk H.P."/>
        </authorList>
    </citation>
    <scope>NUCLEOTIDE SEQUENCE [LARGE SCALE GENOMIC DNA]</scope>
    <source>
        <strain evidence="3">ATCC BAA-972 / CDC 1076 / CIP 108378 / DSM 44985 / JCM 13578</strain>
    </source>
</reference>
<proteinExistence type="predicted"/>
<keyword evidence="1" id="KW-1133">Transmembrane helix</keyword>
<sequence length="146" mass="16147">MSDGTKAPWWSVVSFLAAYVAVYAAGSIVIERNGPQLWAGVLLLACACATFAWTAARNAPEPGTTKRTPREILLGRPGIRGGAALRMWSWHNYPFFIAFTSFMLATQEFQLLYGYWRALLITTGSVLLVVAAQRYRSGRRGKVTDQ</sequence>
<dbReference type="STRING" id="640132.Srot_0894"/>
<gene>
    <name evidence="2" type="ordered locus">Srot_0894</name>
</gene>
<feature type="transmembrane region" description="Helical" evidence="1">
    <location>
        <begin position="36"/>
        <end position="56"/>
    </location>
</feature>
<dbReference type="KEGG" id="srt:Srot_0894"/>
<feature type="transmembrane region" description="Helical" evidence="1">
    <location>
        <begin position="113"/>
        <end position="132"/>
    </location>
</feature>
<keyword evidence="1" id="KW-0472">Membrane</keyword>
<evidence type="ECO:0000256" key="1">
    <source>
        <dbReference type="SAM" id="Phobius"/>
    </source>
</evidence>
<keyword evidence="3" id="KW-1185">Reference proteome</keyword>
<feature type="transmembrane region" description="Helical" evidence="1">
    <location>
        <begin position="7"/>
        <end position="30"/>
    </location>
</feature>
<dbReference type="HOGENOM" id="CLU_1776134_0_0_11"/>